<gene>
    <name evidence="1" type="ORF">PENTCL1PPCAC_7844</name>
</gene>
<keyword evidence="2" id="KW-1185">Reference proteome</keyword>
<organism evidence="1 2">
    <name type="scientific">Pristionchus entomophagus</name>
    <dbReference type="NCBI Taxonomy" id="358040"/>
    <lineage>
        <taxon>Eukaryota</taxon>
        <taxon>Metazoa</taxon>
        <taxon>Ecdysozoa</taxon>
        <taxon>Nematoda</taxon>
        <taxon>Chromadorea</taxon>
        <taxon>Rhabditida</taxon>
        <taxon>Rhabditina</taxon>
        <taxon>Diplogasteromorpha</taxon>
        <taxon>Diplogasteroidea</taxon>
        <taxon>Neodiplogasteridae</taxon>
        <taxon>Pristionchus</taxon>
    </lineage>
</organism>
<name>A0AAV5SS37_9BILA</name>
<sequence length="119" mass="13994">MNFSSTMLRSSQNIKQEHLWIFYEHVKHLVLRLQRDFSWNMDRDKSELTGFLLQATTIAPSIEFIVINEERVAYSYIQPKWQARFNELSSDVKHSTVNTYVQNLYGLAIARITVARIGK</sequence>
<evidence type="ECO:0000313" key="1">
    <source>
        <dbReference type="EMBL" id="GMS85669.1"/>
    </source>
</evidence>
<accession>A0AAV5SS37</accession>
<reference evidence="1" key="1">
    <citation type="submission" date="2023-10" db="EMBL/GenBank/DDBJ databases">
        <title>Genome assembly of Pristionchus species.</title>
        <authorList>
            <person name="Yoshida K."/>
            <person name="Sommer R.J."/>
        </authorList>
    </citation>
    <scope>NUCLEOTIDE SEQUENCE</scope>
    <source>
        <strain evidence="1">RS0144</strain>
    </source>
</reference>
<evidence type="ECO:0000313" key="2">
    <source>
        <dbReference type="Proteomes" id="UP001432027"/>
    </source>
</evidence>
<comment type="caution">
    <text evidence="1">The sequence shown here is derived from an EMBL/GenBank/DDBJ whole genome shotgun (WGS) entry which is preliminary data.</text>
</comment>
<dbReference type="EMBL" id="BTSX01000002">
    <property type="protein sequence ID" value="GMS85669.1"/>
    <property type="molecule type" value="Genomic_DNA"/>
</dbReference>
<dbReference type="Proteomes" id="UP001432027">
    <property type="component" value="Unassembled WGS sequence"/>
</dbReference>
<dbReference type="AlphaFoldDB" id="A0AAV5SS37"/>
<protein>
    <submittedName>
        <fullName evidence="1">Uncharacterized protein</fullName>
    </submittedName>
</protein>
<proteinExistence type="predicted"/>